<dbReference type="InterPro" id="IPR043519">
    <property type="entry name" value="NT_sf"/>
</dbReference>
<keyword evidence="2" id="KW-1185">Reference proteome</keyword>
<dbReference type="EMBL" id="JAULSN010000005">
    <property type="protein sequence ID" value="KAK3371734.1"/>
    <property type="molecule type" value="Genomic_DNA"/>
</dbReference>
<evidence type="ECO:0000313" key="1">
    <source>
        <dbReference type="EMBL" id="KAK3371734.1"/>
    </source>
</evidence>
<evidence type="ECO:0000313" key="2">
    <source>
        <dbReference type="Proteomes" id="UP001287356"/>
    </source>
</evidence>
<reference evidence="1" key="1">
    <citation type="journal article" date="2023" name="Mol. Phylogenet. Evol.">
        <title>Genome-scale phylogeny and comparative genomics of the fungal order Sordariales.</title>
        <authorList>
            <person name="Hensen N."/>
            <person name="Bonometti L."/>
            <person name="Westerberg I."/>
            <person name="Brannstrom I.O."/>
            <person name="Guillou S."/>
            <person name="Cros-Aarteil S."/>
            <person name="Calhoun S."/>
            <person name="Haridas S."/>
            <person name="Kuo A."/>
            <person name="Mondo S."/>
            <person name="Pangilinan J."/>
            <person name="Riley R."/>
            <person name="LaButti K."/>
            <person name="Andreopoulos B."/>
            <person name="Lipzen A."/>
            <person name="Chen C."/>
            <person name="Yan M."/>
            <person name="Daum C."/>
            <person name="Ng V."/>
            <person name="Clum A."/>
            <person name="Steindorff A."/>
            <person name="Ohm R.A."/>
            <person name="Martin F."/>
            <person name="Silar P."/>
            <person name="Natvig D.O."/>
            <person name="Lalanne C."/>
            <person name="Gautier V."/>
            <person name="Ament-Velasquez S.L."/>
            <person name="Kruys A."/>
            <person name="Hutchinson M.I."/>
            <person name="Powell A.J."/>
            <person name="Barry K."/>
            <person name="Miller A.N."/>
            <person name="Grigoriev I.V."/>
            <person name="Debuchy R."/>
            <person name="Gladieux P."/>
            <person name="Hiltunen Thoren M."/>
            <person name="Johannesson H."/>
        </authorList>
    </citation>
    <scope>NUCLEOTIDE SEQUENCE</scope>
    <source>
        <strain evidence="1">CBS 958.72</strain>
    </source>
</reference>
<reference evidence="1" key="2">
    <citation type="submission" date="2023-06" db="EMBL/GenBank/DDBJ databases">
        <authorList>
            <consortium name="Lawrence Berkeley National Laboratory"/>
            <person name="Haridas S."/>
            <person name="Hensen N."/>
            <person name="Bonometti L."/>
            <person name="Westerberg I."/>
            <person name="Brannstrom I.O."/>
            <person name="Guillou S."/>
            <person name="Cros-Aarteil S."/>
            <person name="Calhoun S."/>
            <person name="Kuo A."/>
            <person name="Mondo S."/>
            <person name="Pangilinan J."/>
            <person name="Riley R."/>
            <person name="Labutti K."/>
            <person name="Andreopoulos B."/>
            <person name="Lipzen A."/>
            <person name="Chen C."/>
            <person name="Yanf M."/>
            <person name="Daum C."/>
            <person name="Ng V."/>
            <person name="Clum A."/>
            <person name="Steindorff A."/>
            <person name="Ohm R."/>
            <person name="Martin F."/>
            <person name="Silar P."/>
            <person name="Natvig D."/>
            <person name="Lalanne C."/>
            <person name="Gautier V."/>
            <person name="Ament-Velasquez S.L."/>
            <person name="Kruys A."/>
            <person name="Hutchinson M.I."/>
            <person name="Powell A.J."/>
            <person name="Barry K."/>
            <person name="Miller A.N."/>
            <person name="Grigoriev I.V."/>
            <person name="Debuchy R."/>
            <person name="Gladieux P."/>
            <person name="Thoren M.H."/>
            <person name="Johannesson H."/>
        </authorList>
    </citation>
    <scope>NUCLEOTIDE SEQUENCE</scope>
    <source>
        <strain evidence="1">CBS 958.72</strain>
    </source>
</reference>
<dbReference type="AlphaFoldDB" id="A0AAE0K8A3"/>
<protein>
    <recommendedName>
        <fullName evidence="3">Nucleotidyltransferase family protein</fullName>
    </recommendedName>
</protein>
<sequence length="248" mass="27773">MSTAVNSEDINVVDRILAMVQALGKEGFPSCVVGAAALNYYGVPMPVEDVEICVPADKLKQATDVLAKDVRYESRGYTRPELRSLTRMYQLYALKGHADDLCFRIMPTTDHFVHFNPATDTEYSKHRAPFPSRIVFAKGLLATQRLVYLVQLIDGLNLSADWGHKNLNLSVPIDAGYIANMNKAILESLTKLKKKAVKLPEHPDLKKQWDHAVSRKTVRIDESLRSRRETQYRIIGAGDPTKSSKSMG</sequence>
<comment type="caution">
    <text evidence="1">The sequence shown here is derived from an EMBL/GenBank/DDBJ whole genome shotgun (WGS) entry which is preliminary data.</text>
</comment>
<name>A0AAE0K8A3_9PEZI</name>
<evidence type="ECO:0008006" key="3">
    <source>
        <dbReference type="Google" id="ProtNLM"/>
    </source>
</evidence>
<proteinExistence type="predicted"/>
<accession>A0AAE0K8A3</accession>
<dbReference type="SUPFAM" id="SSF81301">
    <property type="entry name" value="Nucleotidyltransferase"/>
    <property type="match status" value="1"/>
</dbReference>
<organism evidence="1 2">
    <name type="scientific">Lasiosphaeria ovina</name>
    <dbReference type="NCBI Taxonomy" id="92902"/>
    <lineage>
        <taxon>Eukaryota</taxon>
        <taxon>Fungi</taxon>
        <taxon>Dikarya</taxon>
        <taxon>Ascomycota</taxon>
        <taxon>Pezizomycotina</taxon>
        <taxon>Sordariomycetes</taxon>
        <taxon>Sordariomycetidae</taxon>
        <taxon>Sordariales</taxon>
        <taxon>Lasiosphaeriaceae</taxon>
        <taxon>Lasiosphaeria</taxon>
    </lineage>
</organism>
<dbReference type="Gene3D" id="3.30.460.40">
    <property type="match status" value="1"/>
</dbReference>
<dbReference type="Proteomes" id="UP001287356">
    <property type="component" value="Unassembled WGS sequence"/>
</dbReference>
<gene>
    <name evidence="1" type="ORF">B0T24DRAFT_595488</name>
</gene>